<gene>
    <name evidence="6" type="ORF">UX44_C0018G0009</name>
</gene>
<dbReference type="Pfam" id="PF05157">
    <property type="entry name" value="MshEN"/>
    <property type="match status" value="1"/>
</dbReference>
<sequence length="589" mass="64859">MPKATAQKEIEDVLFDKQLITTDQLSAVKFEHVNTGKPSEEIIKERGYVTNEDYVKALGEVYGFEYVKLSEIGIDPELEDIIPSSVAKKYGIVPFALKDKKLSVAMLDPLDLQTIEFVERKTGYKVLPFIASTKEIEAAVEEQHGKAMGEEISAALEEITQTTLKIEEGNGDLTQDEATLRDAPIARVVGMILETAVKTGASDVHIEPGEDKSRLRYRVDGILEEKRTIPKEMHDSVIARIKILAQMKIDEKRLPQDGRFKVQVGKSKTDLRVSTLPTIYGEKVVIRLLKEEGVVHSFRDLGLRGLSLKRMEEAILKPTGMILVSGPTGSGKTVTLASALAKLNTVRVNIVSVEDPVEIRIPGVNQVQINPQAGLTFASGLRSFLRQDPNIIMVGEIRDSETAELAIHAALTGHLVLSTLHTNSAAGAIPRMLDMNVENFLLASTLNAVLAQRLVRKICEECKEPYDPPSEVIDDIKSSLMSVENSQVLMSKDKDIAENVKKVRAGKISVFRGKGCDKCGKTGYKGRTGIFEVMEISEAIGHLTLEHSPEEVIRQQAVKEGMLTLIQDGYLKVLEGVTTIEEVLRVSKG</sequence>
<proteinExistence type="inferred from homology"/>
<evidence type="ECO:0000259" key="4">
    <source>
        <dbReference type="Pfam" id="PF00437"/>
    </source>
</evidence>
<keyword evidence="3" id="KW-0067">ATP-binding</keyword>
<dbReference type="Proteomes" id="UP000034732">
    <property type="component" value="Unassembled WGS sequence"/>
</dbReference>
<name>A0A0G1PD86_UNCKA</name>
<dbReference type="Pfam" id="PF00437">
    <property type="entry name" value="T2SSE"/>
    <property type="match status" value="1"/>
</dbReference>
<feature type="domain" description="Bacterial type II secretion system protein E" evidence="4">
    <location>
        <begin position="181"/>
        <end position="585"/>
    </location>
</feature>
<dbReference type="PANTHER" id="PTHR30258">
    <property type="entry name" value="TYPE II SECRETION SYSTEM PROTEIN GSPE-RELATED"/>
    <property type="match status" value="1"/>
</dbReference>
<dbReference type="InterPro" id="IPR027417">
    <property type="entry name" value="P-loop_NTPase"/>
</dbReference>
<evidence type="ECO:0000256" key="3">
    <source>
        <dbReference type="ARBA" id="ARBA00022840"/>
    </source>
</evidence>
<keyword evidence="2" id="KW-0547">Nucleotide-binding</keyword>
<dbReference type="SUPFAM" id="SSF160246">
    <property type="entry name" value="EspE N-terminal domain-like"/>
    <property type="match status" value="1"/>
</dbReference>
<dbReference type="Gene3D" id="3.40.50.300">
    <property type="entry name" value="P-loop containing nucleotide triphosphate hydrolases"/>
    <property type="match status" value="1"/>
</dbReference>
<dbReference type="CDD" id="cd01129">
    <property type="entry name" value="PulE-GspE-like"/>
    <property type="match status" value="1"/>
</dbReference>
<dbReference type="InterPro" id="IPR007831">
    <property type="entry name" value="T2SS_GspE_N"/>
</dbReference>
<dbReference type="InterPro" id="IPR001482">
    <property type="entry name" value="T2SS/T4SS_dom"/>
</dbReference>
<evidence type="ECO:0000256" key="2">
    <source>
        <dbReference type="ARBA" id="ARBA00022741"/>
    </source>
</evidence>
<comment type="caution">
    <text evidence="6">The sequence shown here is derived from an EMBL/GenBank/DDBJ whole genome shotgun (WGS) entry which is preliminary data.</text>
</comment>
<organism evidence="6 7">
    <name type="scientific">candidate division WWE3 bacterium GW2011_GWA1_46_21</name>
    <dbReference type="NCBI Taxonomy" id="1619107"/>
    <lineage>
        <taxon>Bacteria</taxon>
        <taxon>Katanobacteria</taxon>
    </lineage>
</organism>
<dbReference type="PANTHER" id="PTHR30258:SF1">
    <property type="entry name" value="PROTEIN TRANSPORT PROTEIN HOFB HOMOLOG"/>
    <property type="match status" value="1"/>
</dbReference>
<evidence type="ECO:0000313" key="6">
    <source>
        <dbReference type="EMBL" id="KKU30612.1"/>
    </source>
</evidence>
<accession>A0A0G1PD86</accession>
<dbReference type="FunFam" id="3.30.450.90:FF:000001">
    <property type="entry name" value="Type II secretion system ATPase GspE"/>
    <property type="match status" value="1"/>
</dbReference>
<dbReference type="PATRIC" id="fig|1619107.3.peg.352"/>
<dbReference type="Gene3D" id="3.30.300.160">
    <property type="entry name" value="Type II secretion system, protein E, N-terminal domain"/>
    <property type="match status" value="1"/>
</dbReference>
<evidence type="ECO:0000259" key="5">
    <source>
        <dbReference type="Pfam" id="PF05157"/>
    </source>
</evidence>
<evidence type="ECO:0000256" key="1">
    <source>
        <dbReference type="ARBA" id="ARBA00006611"/>
    </source>
</evidence>
<dbReference type="SUPFAM" id="SSF52540">
    <property type="entry name" value="P-loop containing nucleoside triphosphate hydrolases"/>
    <property type="match status" value="1"/>
</dbReference>
<dbReference type="EMBL" id="LCMF01000018">
    <property type="protein sequence ID" value="KKU30612.1"/>
    <property type="molecule type" value="Genomic_DNA"/>
</dbReference>
<reference evidence="6 7" key="1">
    <citation type="journal article" date="2015" name="Nature">
        <title>rRNA introns, odd ribosomes, and small enigmatic genomes across a large radiation of phyla.</title>
        <authorList>
            <person name="Brown C.T."/>
            <person name="Hug L.A."/>
            <person name="Thomas B.C."/>
            <person name="Sharon I."/>
            <person name="Castelle C.J."/>
            <person name="Singh A."/>
            <person name="Wilkins M.J."/>
            <person name="Williams K.H."/>
            <person name="Banfield J.F."/>
        </authorList>
    </citation>
    <scope>NUCLEOTIDE SEQUENCE [LARGE SCALE GENOMIC DNA]</scope>
</reference>
<evidence type="ECO:0000313" key="7">
    <source>
        <dbReference type="Proteomes" id="UP000034732"/>
    </source>
</evidence>
<dbReference type="GO" id="GO:0005886">
    <property type="term" value="C:plasma membrane"/>
    <property type="evidence" value="ECO:0007669"/>
    <property type="project" value="TreeGrafter"/>
</dbReference>
<dbReference type="InterPro" id="IPR037257">
    <property type="entry name" value="T2SS_E_N_sf"/>
</dbReference>
<comment type="similarity">
    <text evidence="1">Belongs to the GSP E family.</text>
</comment>
<feature type="domain" description="Type II secretion system protein GspE N-terminal" evidence="5">
    <location>
        <begin position="62"/>
        <end position="142"/>
    </location>
</feature>
<dbReference type="FunFam" id="3.40.50.300:FF:000398">
    <property type="entry name" value="Type IV pilus assembly ATPase PilB"/>
    <property type="match status" value="1"/>
</dbReference>
<dbReference type="Gene3D" id="3.30.450.90">
    <property type="match status" value="1"/>
</dbReference>
<dbReference type="GO" id="GO:0005524">
    <property type="term" value="F:ATP binding"/>
    <property type="evidence" value="ECO:0007669"/>
    <property type="project" value="UniProtKB-KW"/>
</dbReference>
<protein>
    <submittedName>
        <fullName evidence="6">Type IV-A pilus assembly ATPase PilB</fullName>
    </submittedName>
</protein>
<dbReference type="AlphaFoldDB" id="A0A0G1PD86"/>
<dbReference type="GO" id="GO:0016887">
    <property type="term" value="F:ATP hydrolysis activity"/>
    <property type="evidence" value="ECO:0007669"/>
    <property type="project" value="TreeGrafter"/>
</dbReference>